<evidence type="ECO:0000256" key="1">
    <source>
        <dbReference type="ARBA" id="ARBA00005532"/>
    </source>
</evidence>
<evidence type="ECO:0000313" key="6">
    <source>
        <dbReference type="EMBL" id="BBL04833.1"/>
    </source>
</evidence>
<dbReference type="HAMAP" id="MF_00050">
    <property type="entry name" value="EF_Ts"/>
    <property type="match status" value="1"/>
</dbReference>
<organism evidence="6 7">
    <name type="scientific">Alistipes communis</name>
    <dbReference type="NCBI Taxonomy" id="2585118"/>
    <lineage>
        <taxon>Bacteria</taxon>
        <taxon>Pseudomonadati</taxon>
        <taxon>Bacteroidota</taxon>
        <taxon>Bacteroidia</taxon>
        <taxon>Bacteroidales</taxon>
        <taxon>Rikenellaceae</taxon>
        <taxon>Alistipes</taxon>
    </lineage>
</organism>
<dbReference type="GO" id="GO:0005737">
    <property type="term" value="C:cytoplasm"/>
    <property type="evidence" value="ECO:0007669"/>
    <property type="project" value="UniProtKB-SubCell"/>
</dbReference>
<dbReference type="PANTHER" id="PTHR11741">
    <property type="entry name" value="ELONGATION FACTOR TS"/>
    <property type="match status" value="1"/>
</dbReference>
<dbReference type="GeneID" id="78342866"/>
<dbReference type="FunFam" id="1.10.286.20:FF:000001">
    <property type="entry name" value="Elongation factor Ts"/>
    <property type="match status" value="1"/>
</dbReference>
<reference evidence="7" key="1">
    <citation type="submission" date="2019-06" db="EMBL/GenBank/DDBJ databases">
        <title>Alistipes onderdonkii subsp. vulgaris subsp. nov., Alistipes dispar sp. nov. and Alistipes communis sp. nov., isolated from human faeces, and creation of Alistipes onderdonkii subsp. onderdonkii subsp. nov.</title>
        <authorList>
            <person name="Sakamoto M."/>
            <person name="Ikeyama N."/>
            <person name="Ogata Y."/>
            <person name="Suda W."/>
            <person name="Iino T."/>
            <person name="Hattori M."/>
            <person name="Ohkuma M."/>
        </authorList>
    </citation>
    <scope>NUCLEOTIDE SEQUENCE [LARGE SCALE GENOMIC DNA]</scope>
    <source>
        <strain evidence="7">5CBH24</strain>
    </source>
</reference>
<keyword evidence="7" id="KW-1185">Reference proteome</keyword>
<dbReference type="InterPro" id="IPR009060">
    <property type="entry name" value="UBA-like_sf"/>
</dbReference>
<keyword evidence="4 5" id="KW-0648">Protein biosynthesis</keyword>
<dbReference type="OrthoDB" id="9808348at2"/>
<evidence type="ECO:0000256" key="2">
    <source>
        <dbReference type="ARBA" id="ARBA00016956"/>
    </source>
</evidence>
<dbReference type="SUPFAM" id="SSF46934">
    <property type="entry name" value="UBA-like"/>
    <property type="match status" value="1"/>
</dbReference>
<keyword evidence="3 5" id="KW-0251">Elongation factor</keyword>
<keyword evidence="5" id="KW-0963">Cytoplasm</keyword>
<dbReference type="Pfam" id="PF00889">
    <property type="entry name" value="EF_TS"/>
    <property type="match status" value="1"/>
</dbReference>
<dbReference type="Gene3D" id="3.30.479.20">
    <property type="entry name" value="Elongation factor Ts, dimerisation domain"/>
    <property type="match status" value="2"/>
</dbReference>
<dbReference type="NCBIfam" id="TIGR00116">
    <property type="entry name" value="tsf"/>
    <property type="match status" value="1"/>
</dbReference>
<protein>
    <recommendedName>
        <fullName evidence="2 5">Elongation factor Ts</fullName>
        <shortName evidence="5">EF-Ts</shortName>
    </recommendedName>
</protein>
<dbReference type="CDD" id="cd14275">
    <property type="entry name" value="UBA_EF-Ts"/>
    <property type="match status" value="1"/>
</dbReference>
<dbReference type="Gene3D" id="1.10.8.10">
    <property type="entry name" value="DNA helicase RuvA subunit, C-terminal domain"/>
    <property type="match status" value="1"/>
</dbReference>
<dbReference type="EMBL" id="AP019735">
    <property type="protein sequence ID" value="BBL04833.1"/>
    <property type="molecule type" value="Genomic_DNA"/>
</dbReference>
<evidence type="ECO:0000313" key="7">
    <source>
        <dbReference type="Proteomes" id="UP000318946"/>
    </source>
</evidence>
<dbReference type="Gene3D" id="1.10.286.20">
    <property type="match status" value="1"/>
</dbReference>
<evidence type="ECO:0000256" key="5">
    <source>
        <dbReference type="HAMAP-Rule" id="MF_00050"/>
    </source>
</evidence>
<dbReference type="InterPro" id="IPR018101">
    <property type="entry name" value="Transl_elong_Ts_CS"/>
</dbReference>
<evidence type="ECO:0000256" key="4">
    <source>
        <dbReference type="ARBA" id="ARBA00022917"/>
    </source>
</evidence>
<evidence type="ECO:0000256" key="3">
    <source>
        <dbReference type="ARBA" id="ARBA00022768"/>
    </source>
</evidence>
<dbReference type="RefSeq" id="WP_026074763.1">
    <property type="nucleotide sequence ID" value="NZ_AP019735.1"/>
</dbReference>
<proteinExistence type="inferred from homology"/>
<dbReference type="InterPro" id="IPR036402">
    <property type="entry name" value="EF-Ts_dimer_sf"/>
</dbReference>
<sequence length="276" mass="30155">MEIKAADVMKLRKMTGAGMMDCKNALMEAEGDFARAQDIIREKGKLVVAKRAERNASEGVVVTRIVGTKAYMLCLACETDFVAQNAEFAASANAMIDIAVAADAADKDTLMAVKNAEGRTVEEMVTEKSGQTGEKVEMAYYARIEAPYCHSYVHFNKKLGTILGFNKVVPEEVAHAVAMQATAMAPIAIDVADCPADVVAHERQIAIEAMKQDPKNAGKPEAILEKIAEGKMRKFFEENTLLNQELVGEKKTIAQYIHEADKEATVVAYKRFALES</sequence>
<accession>A0A4Y1WUS1</accession>
<dbReference type="InterPro" id="IPR014039">
    <property type="entry name" value="Transl_elong_EFTs/EF1B_dimer"/>
</dbReference>
<dbReference type="InterPro" id="IPR001816">
    <property type="entry name" value="Transl_elong_EFTs/EF1B"/>
</dbReference>
<dbReference type="SUPFAM" id="SSF54713">
    <property type="entry name" value="Elongation factor Ts (EF-Ts), dimerisation domain"/>
    <property type="match status" value="1"/>
</dbReference>
<dbReference type="KEGG" id="acou:A5CBH24_21460"/>
<dbReference type="PANTHER" id="PTHR11741:SF0">
    <property type="entry name" value="ELONGATION FACTOR TS, MITOCHONDRIAL"/>
    <property type="match status" value="1"/>
</dbReference>
<comment type="subcellular location">
    <subcellularLocation>
        <location evidence="5">Cytoplasm</location>
    </subcellularLocation>
</comment>
<comment type="function">
    <text evidence="5">Associates with the EF-Tu.GDP complex and induces the exchange of GDP to GTP. It remains bound to the aminoacyl-tRNA.EF-Tu.GTP complex up to the GTP hydrolysis stage on the ribosome.</text>
</comment>
<gene>
    <name evidence="5 6" type="primary">tsf</name>
    <name evidence="6" type="ORF">A5CBH24_21460</name>
</gene>
<comment type="similarity">
    <text evidence="1 5">Belongs to the EF-Ts family.</text>
</comment>
<dbReference type="GO" id="GO:0003746">
    <property type="term" value="F:translation elongation factor activity"/>
    <property type="evidence" value="ECO:0007669"/>
    <property type="project" value="UniProtKB-UniRule"/>
</dbReference>
<feature type="region of interest" description="Involved in Mg(2+) ion dislocation from EF-Tu" evidence="5">
    <location>
        <begin position="79"/>
        <end position="82"/>
    </location>
</feature>
<dbReference type="Proteomes" id="UP000318946">
    <property type="component" value="Chromosome"/>
</dbReference>
<name>A0A4Y1WUS1_9BACT</name>
<dbReference type="FunFam" id="1.10.8.10:FF:000001">
    <property type="entry name" value="Elongation factor Ts"/>
    <property type="match status" value="1"/>
</dbReference>
<dbReference type="AlphaFoldDB" id="A0A4Y1WUS1"/>
<dbReference type="PROSITE" id="PS01126">
    <property type="entry name" value="EF_TS_1"/>
    <property type="match status" value="1"/>
</dbReference>